<dbReference type="SUPFAM" id="SSF52540">
    <property type="entry name" value="P-loop containing nucleoside triphosphate hydrolases"/>
    <property type="match status" value="1"/>
</dbReference>
<name>A0AAW6FST7_9FIRM</name>
<organism evidence="2 3">
    <name type="scientific">Faecalitalea cylindroides</name>
    <dbReference type="NCBI Taxonomy" id="39483"/>
    <lineage>
        <taxon>Bacteria</taxon>
        <taxon>Bacillati</taxon>
        <taxon>Bacillota</taxon>
        <taxon>Erysipelotrichia</taxon>
        <taxon>Erysipelotrichales</taxon>
        <taxon>Erysipelotrichaceae</taxon>
        <taxon>Faecalitalea</taxon>
    </lineage>
</organism>
<protein>
    <submittedName>
        <fullName evidence="2">ParA family protein</fullName>
    </submittedName>
</protein>
<feature type="domain" description="AAA" evidence="1">
    <location>
        <begin position="3"/>
        <end position="209"/>
    </location>
</feature>
<evidence type="ECO:0000259" key="1">
    <source>
        <dbReference type="Pfam" id="PF13614"/>
    </source>
</evidence>
<dbReference type="Gene3D" id="3.40.50.300">
    <property type="entry name" value="P-loop containing nucleotide triphosphate hydrolases"/>
    <property type="match status" value="1"/>
</dbReference>
<gene>
    <name evidence="2" type="ORF">POG00_04535</name>
</gene>
<dbReference type="EMBL" id="JAQNCK010000009">
    <property type="protein sequence ID" value="MDC0827975.1"/>
    <property type="molecule type" value="Genomic_DNA"/>
</dbReference>
<comment type="caution">
    <text evidence="2">The sequence shown here is derived from an EMBL/GenBank/DDBJ whole genome shotgun (WGS) entry which is preliminary data.</text>
</comment>
<evidence type="ECO:0000313" key="3">
    <source>
        <dbReference type="Proteomes" id="UP001220658"/>
    </source>
</evidence>
<dbReference type="Pfam" id="PF13614">
    <property type="entry name" value="AAA_31"/>
    <property type="match status" value="1"/>
</dbReference>
<dbReference type="RefSeq" id="WP_195191151.1">
    <property type="nucleotide sequence ID" value="NZ_JADMUL010000011.1"/>
</dbReference>
<dbReference type="CDD" id="cd02042">
    <property type="entry name" value="ParAB_family"/>
    <property type="match status" value="1"/>
</dbReference>
<sequence>MSKVIVVLSHKGGCGKSETVLNLAYGLAQKGKKVLVVDGDPQCNVTSILMSELPLSASESDFFLNEYTQLQPEQSQFLAAYQALKKYVEMNRVNYDIHHVLEGECPVEEAIYSTRYENINIIPSGTELSMTDYQLKNKSLEPYRALRMALDKVRDQYDVILMDNQPFKNALTFNAIAACVREGDMVLIPTKINRGGLEGTYETMETIMEWLRSESLPLDIRLLATMVNRNNIDKSWIEALRKAFGNRMFQTTIRYQAKPVEDASMRKRILLEAYKKGVAEDYQSLVNELDALE</sequence>
<dbReference type="AlphaFoldDB" id="A0AAW6FST7"/>
<dbReference type="PANTHER" id="PTHR13696">
    <property type="entry name" value="P-LOOP CONTAINING NUCLEOSIDE TRIPHOSPHATE HYDROLASE"/>
    <property type="match status" value="1"/>
</dbReference>
<reference evidence="2" key="1">
    <citation type="submission" date="2023-01" db="EMBL/GenBank/DDBJ databases">
        <title>Human gut microbiome strain richness.</title>
        <authorList>
            <person name="Chen-Liaw A."/>
        </authorList>
    </citation>
    <scope>NUCLEOTIDE SEQUENCE</scope>
    <source>
        <strain evidence="2">D55st1_G4_D55t1_190419</strain>
    </source>
</reference>
<dbReference type="PANTHER" id="PTHR13696:SF52">
    <property type="entry name" value="PARA FAMILY PROTEIN CT_582"/>
    <property type="match status" value="1"/>
</dbReference>
<evidence type="ECO:0000313" key="2">
    <source>
        <dbReference type="EMBL" id="MDC0827975.1"/>
    </source>
</evidence>
<proteinExistence type="predicted"/>
<dbReference type="InterPro" id="IPR050678">
    <property type="entry name" value="DNA_Partitioning_ATPase"/>
</dbReference>
<dbReference type="Proteomes" id="UP001220658">
    <property type="component" value="Unassembled WGS sequence"/>
</dbReference>
<accession>A0AAW6FST7</accession>
<dbReference type="InterPro" id="IPR027417">
    <property type="entry name" value="P-loop_NTPase"/>
</dbReference>
<dbReference type="InterPro" id="IPR025669">
    <property type="entry name" value="AAA_dom"/>
</dbReference>